<dbReference type="EMBL" id="JAENJH010000003">
    <property type="protein sequence ID" value="MBK1785604.1"/>
    <property type="molecule type" value="Genomic_DNA"/>
</dbReference>
<dbReference type="RefSeq" id="WP_200318640.1">
    <property type="nucleotide sequence ID" value="NZ_JAENJH010000003.1"/>
</dbReference>
<dbReference type="InterPro" id="IPR036513">
    <property type="entry name" value="STAS_dom_sf"/>
</dbReference>
<dbReference type="PANTHER" id="PTHR33745">
    <property type="entry name" value="RSBT ANTAGONIST PROTEIN RSBS-RELATED"/>
    <property type="match status" value="1"/>
</dbReference>
<name>A0A934V5D3_9PSEU</name>
<comment type="caution">
    <text evidence="2">The sequence shown here is derived from an EMBL/GenBank/DDBJ whole genome shotgun (WGS) entry which is preliminary data.</text>
</comment>
<dbReference type="CDD" id="cd07041">
    <property type="entry name" value="STAS_RsbR_RsbS_like"/>
    <property type="match status" value="1"/>
</dbReference>
<evidence type="ECO:0000259" key="1">
    <source>
        <dbReference type="PROSITE" id="PS50801"/>
    </source>
</evidence>
<dbReference type="InterPro" id="IPR002645">
    <property type="entry name" value="STAS_dom"/>
</dbReference>
<dbReference type="PANTHER" id="PTHR33745:SF1">
    <property type="entry name" value="RSBT ANTAGONIST PROTEIN RSBS"/>
    <property type="match status" value="1"/>
</dbReference>
<reference evidence="2" key="1">
    <citation type="submission" date="2020-12" db="EMBL/GenBank/DDBJ databases">
        <title>Prauserella sp. ASG 168, a novel actinomycete isolated from cave rock.</title>
        <authorList>
            <person name="Suriyachadkun C."/>
        </authorList>
    </citation>
    <scope>NUCLEOTIDE SEQUENCE</scope>
    <source>
        <strain evidence="2">ASG 168</strain>
    </source>
</reference>
<protein>
    <submittedName>
        <fullName evidence="2">STAS domain-containing protein</fullName>
    </submittedName>
</protein>
<dbReference type="InterPro" id="IPR051932">
    <property type="entry name" value="Bact_StressResp_Reg"/>
</dbReference>
<evidence type="ECO:0000313" key="2">
    <source>
        <dbReference type="EMBL" id="MBK1785604.1"/>
    </source>
</evidence>
<dbReference type="SUPFAM" id="SSF52091">
    <property type="entry name" value="SpoIIaa-like"/>
    <property type="match status" value="1"/>
</dbReference>
<evidence type="ECO:0000313" key="3">
    <source>
        <dbReference type="Proteomes" id="UP000635245"/>
    </source>
</evidence>
<accession>A0A934V5D3</accession>
<gene>
    <name evidence="2" type="ORF">JHE00_14835</name>
</gene>
<sequence length="120" mass="12430">MSRTSVIELQDVLLVTIQGELTDRDAMALQEELTSSVASSSARGVLIDVSGLDIVDSFLARTLHDIAAASALLAADTVVVGMRPEVAITLVELGLTLPGLGTALTVADGMDKLNGSARPR</sequence>
<dbReference type="Pfam" id="PF01740">
    <property type="entry name" value="STAS"/>
    <property type="match status" value="1"/>
</dbReference>
<dbReference type="Gene3D" id="3.30.750.24">
    <property type="entry name" value="STAS domain"/>
    <property type="match status" value="1"/>
</dbReference>
<dbReference type="PROSITE" id="PS50801">
    <property type="entry name" value="STAS"/>
    <property type="match status" value="1"/>
</dbReference>
<proteinExistence type="predicted"/>
<feature type="domain" description="STAS" evidence="1">
    <location>
        <begin position="2"/>
        <end position="113"/>
    </location>
</feature>
<organism evidence="2 3">
    <name type="scientific">Prauserella cavernicola</name>
    <dbReference type="NCBI Taxonomy" id="2800127"/>
    <lineage>
        <taxon>Bacteria</taxon>
        <taxon>Bacillati</taxon>
        <taxon>Actinomycetota</taxon>
        <taxon>Actinomycetes</taxon>
        <taxon>Pseudonocardiales</taxon>
        <taxon>Pseudonocardiaceae</taxon>
        <taxon>Prauserella</taxon>
    </lineage>
</organism>
<keyword evidence="3" id="KW-1185">Reference proteome</keyword>
<dbReference type="Proteomes" id="UP000635245">
    <property type="component" value="Unassembled WGS sequence"/>
</dbReference>
<dbReference type="AlphaFoldDB" id="A0A934V5D3"/>